<feature type="transmembrane region" description="Helical" evidence="1">
    <location>
        <begin position="72"/>
        <end position="91"/>
    </location>
</feature>
<dbReference type="EMBL" id="MGAV01000021">
    <property type="protein sequence ID" value="OGK53350.1"/>
    <property type="molecule type" value="Genomic_DNA"/>
</dbReference>
<comment type="caution">
    <text evidence="2">The sequence shown here is derived from an EMBL/GenBank/DDBJ whole genome shotgun (WGS) entry which is preliminary data.</text>
</comment>
<protein>
    <recommendedName>
        <fullName evidence="4">Glycosyltransferase RgtA/B/C/D-like domain-containing protein</fullName>
    </recommendedName>
</protein>
<feature type="transmembrane region" description="Helical" evidence="1">
    <location>
        <begin position="124"/>
        <end position="157"/>
    </location>
</feature>
<reference evidence="2 3" key="1">
    <citation type="journal article" date="2016" name="Nat. Commun.">
        <title>Thousands of microbial genomes shed light on interconnected biogeochemical processes in an aquifer system.</title>
        <authorList>
            <person name="Anantharaman K."/>
            <person name="Brown C.T."/>
            <person name="Hug L.A."/>
            <person name="Sharon I."/>
            <person name="Castelle C.J."/>
            <person name="Probst A.J."/>
            <person name="Thomas B.C."/>
            <person name="Singh A."/>
            <person name="Wilkins M.J."/>
            <person name="Karaoz U."/>
            <person name="Brodie E.L."/>
            <person name="Williams K.H."/>
            <person name="Hubbard S.S."/>
            <person name="Banfield J.F."/>
        </authorList>
    </citation>
    <scope>NUCLEOTIDE SEQUENCE [LARGE SCALE GENOMIC DNA]</scope>
</reference>
<name>A0A1F7JCL5_9BACT</name>
<evidence type="ECO:0008006" key="4">
    <source>
        <dbReference type="Google" id="ProtNLM"/>
    </source>
</evidence>
<feature type="transmembrane region" description="Helical" evidence="1">
    <location>
        <begin position="236"/>
        <end position="256"/>
    </location>
</feature>
<gene>
    <name evidence="2" type="ORF">A3H78_03545</name>
</gene>
<evidence type="ECO:0000256" key="1">
    <source>
        <dbReference type="SAM" id="Phobius"/>
    </source>
</evidence>
<keyword evidence="1" id="KW-1133">Transmembrane helix</keyword>
<feature type="transmembrane region" description="Helical" evidence="1">
    <location>
        <begin position="163"/>
        <end position="182"/>
    </location>
</feature>
<accession>A0A1F7JCL5</accession>
<dbReference type="Proteomes" id="UP000177418">
    <property type="component" value="Unassembled WGS sequence"/>
</dbReference>
<keyword evidence="1" id="KW-0472">Membrane</keyword>
<sequence length="373" mass="44337">MNLWKNKEITLVGPGNSIIVQNKQMIQGSINYYFPMIFFVLGNFDPITSSFLFMIFAALMLIPLFYGSKMLFNCRVAFFICILYSLLPIYIDFTRFFFGPNFQLSLLPIVILFMGLYKKTTNISFLFLIFFTVGVICQFHFATILILFFLIVYYLMLNKNKKQVLTLSIFGFAIGFLPMILFEFKNNFYNITILSEYWRIARSAKNFELSPHRYMNNLLIVIVLGGHFYKRFLTKITISTLFVFLILIDILIYFPLPSHGFGMNENWNYLMEKKAYEIIRGQNLKNYNIVNHIYDNLSIVIKYQMKKDNVSINFDDYYHNDFLYVISNNEKIFNDPAYEIKTFQPNKKIEEWKLNDIYNLYLFERLKPTLNDT</sequence>
<organism evidence="2 3">
    <name type="scientific">Candidatus Roizmanbacteria bacterium RIFCSPLOWO2_02_FULL_36_11</name>
    <dbReference type="NCBI Taxonomy" id="1802071"/>
    <lineage>
        <taxon>Bacteria</taxon>
        <taxon>Candidatus Roizmaniibacteriota</taxon>
    </lineage>
</organism>
<evidence type="ECO:0000313" key="3">
    <source>
        <dbReference type="Proteomes" id="UP000177418"/>
    </source>
</evidence>
<feature type="transmembrane region" description="Helical" evidence="1">
    <location>
        <begin position="214"/>
        <end position="230"/>
    </location>
</feature>
<feature type="transmembrane region" description="Helical" evidence="1">
    <location>
        <begin position="32"/>
        <end position="65"/>
    </location>
</feature>
<evidence type="ECO:0000313" key="2">
    <source>
        <dbReference type="EMBL" id="OGK53350.1"/>
    </source>
</evidence>
<dbReference type="AlphaFoldDB" id="A0A1F7JCL5"/>
<proteinExistence type="predicted"/>
<keyword evidence="1" id="KW-0812">Transmembrane</keyword>